<dbReference type="Gene3D" id="2.40.100.10">
    <property type="entry name" value="Cyclophilin-like"/>
    <property type="match status" value="1"/>
</dbReference>
<dbReference type="EC" id="5.2.1.8" evidence="5"/>
<dbReference type="PANTHER" id="PTHR45625:SF6">
    <property type="entry name" value="SPLICEOSOME-ASSOCIATED PROTEIN CWC27 HOMOLOG"/>
    <property type="match status" value="1"/>
</dbReference>
<accession>A0ABQ9EK30</accession>
<dbReference type="Proteomes" id="UP001217089">
    <property type="component" value="Unassembled WGS sequence"/>
</dbReference>
<evidence type="ECO:0000256" key="2">
    <source>
        <dbReference type="ARBA" id="ARBA00007365"/>
    </source>
</evidence>
<name>A0ABQ9EK30_TEGGR</name>
<feature type="domain" description="PPIase cyclophilin-type" evidence="6">
    <location>
        <begin position="50"/>
        <end position="118"/>
    </location>
</feature>
<dbReference type="PANTHER" id="PTHR45625">
    <property type="entry name" value="PEPTIDYL-PROLYL CIS-TRANS ISOMERASE-RELATED"/>
    <property type="match status" value="1"/>
</dbReference>
<comment type="catalytic activity">
    <reaction evidence="5">
        <text>[protein]-peptidylproline (omega=180) = [protein]-peptidylproline (omega=0)</text>
        <dbReference type="Rhea" id="RHEA:16237"/>
        <dbReference type="Rhea" id="RHEA-COMP:10747"/>
        <dbReference type="Rhea" id="RHEA-COMP:10748"/>
        <dbReference type="ChEBI" id="CHEBI:83833"/>
        <dbReference type="ChEBI" id="CHEBI:83834"/>
        <dbReference type="EC" id="5.2.1.8"/>
    </reaction>
</comment>
<dbReference type="Pfam" id="PF00160">
    <property type="entry name" value="Pro_isomerase"/>
    <property type="match status" value="1"/>
</dbReference>
<comment type="similarity">
    <text evidence="2 5">Belongs to the cyclophilin-type PPIase family.</text>
</comment>
<protein>
    <recommendedName>
        <fullName evidence="5">Peptidyl-prolyl cis-trans isomerase</fullName>
        <shortName evidence="5">PPIase</shortName>
        <ecNumber evidence="5">5.2.1.8</ecNumber>
    </recommendedName>
</protein>
<dbReference type="InterPro" id="IPR029000">
    <property type="entry name" value="Cyclophilin-like_dom_sf"/>
</dbReference>
<evidence type="ECO:0000259" key="6">
    <source>
        <dbReference type="PROSITE" id="PS50072"/>
    </source>
</evidence>
<evidence type="ECO:0000256" key="4">
    <source>
        <dbReference type="ARBA" id="ARBA00046368"/>
    </source>
</evidence>
<comment type="subunit">
    <text evidence="4">Part of the activated spliceosome B/catalytic step 1 spliceosome, one of the forms of the spliceosome which has a well-formed active site but still cannot catalyze the branching reaction and is composed at least of 52 proteins, the U2, U5 and U6 snRNAs and the pre-mRNA. Recruited during early steps of activated spliceosome B maturation, it is probably one of the first proteins released from this complex as he matures to the spliceosome C complex. Component of the minor spliceosome, which splices U12-type introns.</text>
</comment>
<proteinExistence type="inferred from homology"/>
<evidence type="ECO:0000256" key="3">
    <source>
        <dbReference type="ARBA" id="ARBA00023242"/>
    </source>
</evidence>
<comment type="caution">
    <text evidence="7">The sequence shown here is derived from an EMBL/GenBank/DDBJ whole genome shotgun (WGS) entry which is preliminary data.</text>
</comment>
<keyword evidence="3" id="KW-0539">Nucleus</keyword>
<dbReference type="PRINTS" id="PR00153">
    <property type="entry name" value="CSAPPISMRASE"/>
</dbReference>
<organism evidence="7 8">
    <name type="scientific">Tegillarca granosa</name>
    <name type="common">Malaysian cockle</name>
    <name type="synonym">Anadara granosa</name>
    <dbReference type="NCBI Taxonomy" id="220873"/>
    <lineage>
        <taxon>Eukaryota</taxon>
        <taxon>Metazoa</taxon>
        <taxon>Spiralia</taxon>
        <taxon>Lophotrochozoa</taxon>
        <taxon>Mollusca</taxon>
        <taxon>Bivalvia</taxon>
        <taxon>Autobranchia</taxon>
        <taxon>Pteriomorphia</taxon>
        <taxon>Arcoida</taxon>
        <taxon>Arcoidea</taxon>
        <taxon>Arcidae</taxon>
        <taxon>Tegillarca</taxon>
    </lineage>
</organism>
<dbReference type="InterPro" id="IPR002130">
    <property type="entry name" value="Cyclophilin-type_PPIase_dom"/>
</dbReference>
<reference evidence="7 8" key="1">
    <citation type="submission" date="2022-12" db="EMBL/GenBank/DDBJ databases">
        <title>Chromosome-level genome of Tegillarca granosa.</title>
        <authorList>
            <person name="Kim J."/>
        </authorList>
    </citation>
    <scope>NUCLEOTIDE SEQUENCE [LARGE SCALE GENOMIC DNA]</scope>
    <source>
        <strain evidence="7">Teg-2019</strain>
        <tissue evidence="7">Adductor muscle</tissue>
    </source>
</reference>
<dbReference type="EMBL" id="JARBDR010000813">
    <property type="protein sequence ID" value="KAJ8305540.1"/>
    <property type="molecule type" value="Genomic_DNA"/>
</dbReference>
<comment type="subcellular location">
    <subcellularLocation>
        <location evidence="1">Nucleus</location>
    </subcellularLocation>
</comment>
<sequence>MTDKYVKISCDILQDMNLKRGDRYFNGHNLTKTDAKGPEPPTNGKVMLITTVGDIDIELWSKEAPKACRNFVQLCMEGYYDGTIFHRVVKDFIVQGGDPTGSGHGGESIYGQPFKVNY</sequence>
<evidence type="ECO:0000313" key="7">
    <source>
        <dbReference type="EMBL" id="KAJ8305540.1"/>
    </source>
</evidence>
<evidence type="ECO:0000256" key="1">
    <source>
        <dbReference type="ARBA" id="ARBA00004123"/>
    </source>
</evidence>
<comment type="function">
    <text evidence="5">PPIases accelerate the folding of proteins. It catalyzes the cis-trans isomerization of proline imidic peptide bonds in oligopeptides.</text>
</comment>
<keyword evidence="8" id="KW-1185">Reference proteome</keyword>
<dbReference type="PROSITE" id="PS00170">
    <property type="entry name" value="CSA_PPIASE_1"/>
    <property type="match status" value="1"/>
</dbReference>
<keyword evidence="5" id="KW-0697">Rotamase</keyword>
<evidence type="ECO:0000256" key="5">
    <source>
        <dbReference type="RuleBase" id="RU363019"/>
    </source>
</evidence>
<keyword evidence="5" id="KW-0413">Isomerase</keyword>
<dbReference type="SUPFAM" id="SSF50891">
    <property type="entry name" value="Cyclophilin-like"/>
    <property type="match status" value="1"/>
</dbReference>
<dbReference type="InterPro" id="IPR044666">
    <property type="entry name" value="Cyclophilin_A-like"/>
</dbReference>
<gene>
    <name evidence="7" type="ORF">KUTeg_016085</name>
</gene>
<evidence type="ECO:0000313" key="8">
    <source>
        <dbReference type="Proteomes" id="UP001217089"/>
    </source>
</evidence>
<dbReference type="PROSITE" id="PS50072">
    <property type="entry name" value="CSA_PPIASE_2"/>
    <property type="match status" value="1"/>
</dbReference>
<dbReference type="InterPro" id="IPR020892">
    <property type="entry name" value="Cyclophilin-type_PPIase_CS"/>
</dbReference>